<dbReference type="SMART" id="SM00829">
    <property type="entry name" value="PKS_ER"/>
    <property type="match status" value="1"/>
</dbReference>
<comment type="similarity">
    <text evidence="4">Belongs to the zinc-containing alcohol dehydrogenase family.</text>
</comment>
<evidence type="ECO:0000259" key="5">
    <source>
        <dbReference type="SMART" id="SM00829"/>
    </source>
</evidence>
<dbReference type="InterPro" id="IPR013154">
    <property type="entry name" value="ADH-like_N"/>
</dbReference>
<dbReference type="InterPro" id="IPR002328">
    <property type="entry name" value="ADH_Zn_CS"/>
</dbReference>
<keyword evidence="7" id="KW-1185">Reference proteome</keyword>
<gene>
    <name evidence="6" type="ORF">QF092_04275</name>
</gene>
<reference evidence="6 7" key="1">
    <citation type="submission" date="2023-04" db="EMBL/GenBank/DDBJ databases">
        <title>YMD61, complete Genome.</title>
        <authorList>
            <person name="Zhang J."/>
        </authorList>
    </citation>
    <scope>NUCLEOTIDE SEQUENCE [LARGE SCALE GENOMIC DNA]</scope>
    <source>
        <strain evidence="6 7">YMD61</strain>
    </source>
</reference>
<accession>A0ABY8QAH3</accession>
<organism evidence="6 7">
    <name type="scientific">Fuscovulum ytuae</name>
    <dbReference type="NCBI Taxonomy" id="3042299"/>
    <lineage>
        <taxon>Bacteria</taxon>
        <taxon>Pseudomonadati</taxon>
        <taxon>Pseudomonadota</taxon>
        <taxon>Alphaproteobacteria</taxon>
        <taxon>Rhodobacterales</taxon>
        <taxon>Paracoccaceae</taxon>
        <taxon>Fuscovulum</taxon>
    </lineage>
</organism>
<proteinExistence type="inferred from homology"/>
<dbReference type="InterPro" id="IPR011032">
    <property type="entry name" value="GroES-like_sf"/>
</dbReference>
<keyword evidence="2 4" id="KW-0862">Zinc</keyword>
<dbReference type="Gene3D" id="3.90.180.10">
    <property type="entry name" value="Medium-chain alcohol dehydrogenases, catalytic domain"/>
    <property type="match status" value="1"/>
</dbReference>
<dbReference type="EMBL" id="CP124535">
    <property type="protein sequence ID" value="WGV17031.1"/>
    <property type="molecule type" value="Genomic_DNA"/>
</dbReference>
<dbReference type="Pfam" id="PF08240">
    <property type="entry name" value="ADH_N"/>
    <property type="match status" value="1"/>
</dbReference>
<protein>
    <submittedName>
        <fullName evidence="6">Zinc-dependent alcohol dehydrogenase family protein</fullName>
    </submittedName>
</protein>
<comment type="cofactor">
    <cofactor evidence="4">
        <name>Zn(2+)</name>
        <dbReference type="ChEBI" id="CHEBI:29105"/>
    </cofactor>
</comment>
<dbReference type="SUPFAM" id="SSF50129">
    <property type="entry name" value="GroES-like"/>
    <property type="match status" value="1"/>
</dbReference>
<evidence type="ECO:0000313" key="7">
    <source>
        <dbReference type="Proteomes" id="UP001230978"/>
    </source>
</evidence>
<keyword evidence="1 4" id="KW-0479">Metal-binding</keyword>
<dbReference type="Gene3D" id="3.40.50.720">
    <property type="entry name" value="NAD(P)-binding Rossmann-like Domain"/>
    <property type="match status" value="1"/>
</dbReference>
<dbReference type="SUPFAM" id="SSF51735">
    <property type="entry name" value="NAD(P)-binding Rossmann-fold domains"/>
    <property type="match status" value="1"/>
</dbReference>
<dbReference type="PANTHER" id="PTHR43401">
    <property type="entry name" value="L-THREONINE 3-DEHYDROGENASE"/>
    <property type="match status" value="1"/>
</dbReference>
<evidence type="ECO:0000256" key="1">
    <source>
        <dbReference type="ARBA" id="ARBA00022723"/>
    </source>
</evidence>
<sequence length="331" mass="34949">MRATRLFAVNDIRTADVPVPKPGPGEVLIRVEACGICGTDRHLLHGEFPSKPPLTLGHEFAGIVVDCGEGVTLPEGARVTCDPNTWCGHCPACRRGRVNLCQNNVATGLGRDGGFAEFCAFPAHKAHLLPPDLDPLHGAFCEPLACTIHGIDIGAPMPGERVMILGGGVIGMLALQLCALAGAEVMLLTRQSAKQALGRRLGAVVTAGTEDEARKLWPKGADLVVECAGVSDTVEAAPRLTRDGGRVVILGVLPAGQKVQIEPFDLLFREVQFLSSFINPFTQDRAAAMIAQGKLQIAPLISRTLPLEEAAEAIANPARPGEIRAIVLPRG</sequence>
<keyword evidence="3" id="KW-0560">Oxidoreductase</keyword>
<dbReference type="Pfam" id="PF00107">
    <property type="entry name" value="ADH_zinc_N"/>
    <property type="match status" value="1"/>
</dbReference>
<evidence type="ECO:0000256" key="4">
    <source>
        <dbReference type="RuleBase" id="RU361277"/>
    </source>
</evidence>
<dbReference type="Proteomes" id="UP001230978">
    <property type="component" value="Chromosome"/>
</dbReference>
<dbReference type="CDD" id="cd08234">
    <property type="entry name" value="threonine_DH_like"/>
    <property type="match status" value="1"/>
</dbReference>
<dbReference type="PROSITE" id="PS00059">
    <property type="entry name" value="ADH_ZINC"/>
    <property type="match status" value="1"/>
</dbReference>
<evidence type="ECO:0000256" key="2">
    <source>
        <dbReference type="ARBA" id="ARBA00022833"/>
    </source>
</evidence>
<dbReference type="RefSeq" id="WP_281467942.1">
    <property type="nucleotide sequence ID" value="NZ_CP124535.1"/>
</dbReference>
<dbReference type="InterPro" id="IPR020843">
    <property type="entry name" value="ER"/>
</dbReference>
<dbReference type="InterPro" id="IPR050129">
    <property type="entry name" value="Zn_alcohol_dh"/>
</dbReference>
<dbReference type="PANTHER" id="PTHR43401:SF2">
    <property type="entry name" value="L-THREONINE 3-DEHYDROGENASE"/>
    <property type="match status" value="1"/>
</dbReference>
<dbReference type="InterPro" id="IPR013149">
    <property type="entry name" value="ADH-like_C"/>
</dbReference>
<dbReference type="InterPro" id="IPR036291">
    <property type="entry name" value="NAD(P)-bd_dom_sf"/>
</dbReference>
<evidence type="ECO:0000313" key="6">
    <source>
        <dbReference type="EMBL" id="WGV17031.1"/>
    </source>
</evidence>
<name>A0ABY8QAH3_9RHOB</name>
<feature type="domain" description="Enoyl reductase (ER)" evidence="5">
    <location>
        <begin position="8"/>
        <end position="328"/>
    </location>
</feature>
<evidence type="ECO:0000256" key="3">
    <source>
        <dbReference type="ARBA" id="ARBA00023002"/>
    </source>
</evidence>